<reference evidence="1 2" key="1">
    <citation type="journal article" date="2013" name="ISME J.">
        <title>A metabolic model for members of the genus Tetrasphaera involved in enhanced biological phosphorus removal.</title>
        <authorList>
            <person name="Kristiansen R."/>
            <person name="Nguyen H.T.T."/>
            <person name="Saunders A.M."/>
            <person name="Nielsen J.L."/>
            <person name="Wimmer R."/>
            <person name="Le V.Q."/>
            <person name="McIlroy S.J."/>
            <person name="Petrovski S."/>
            <person name="Seviour R.J."/>
            <person name="Calteau A."/>
            <person name="Nielsen K.L."/>
            <person name="Nielsen P.H."/>
        </authorList>
    </citation>
    <scope>NUCLEOTIDE SEQUENCE [LARGE SCALE GENOMIC DNA]</scope>
    <source>
        <strain evidence="1 2">Ben110</strain>
    </source>
</reference>
<dbReference type="InterPro" id="IPR015943">
    <property type="entry name" value="WD40/YVTN_repeat-like_dom_sf"/>
</dbReference>
<keyword evidence="2" id="KW-1185">Reference proteome</keyword>
<dbReference type="EMBL" id="CAJA01000468">
    <property type="protein sequence ID" value="CCH75146.1"/>
    <property type="molecule type" value="Genomic_DNA"/>
</dbReference>
<name>W6K224_9MICO</name>
<proteinExistence type="predicted"/>
<sequence>MKRRALGVATSLVATVVLVGCLSETAKSSGSTDQDQLLGHVHGLGTDPDDGTLYVASHMGVFRRQDDGRLERVADRWQDTMAFTVVGPGHFIASGHPDLREDLPPQLGLIESTDAAETWRSLSLQGRADFHALDVSSDLIYGYDSANGALLKTLNGRRWQVIDRGPLADIAADPSDSSRLLATTPQGQLLAYDVPPGTRESVDGAPPLYLIDWVEGDSVVGVSAAGELFLSRDSGRSWQPLPRVTGEPQALDAEPGLWHLATTHGIYRSTDEGRTWENLLA</sequence>
<gene>
    <name evidence="1" type="ORF">BN11_520021</name>
</gene>
<protein>
    <submittedName>
        <fullName evidence="1">BNR/Asp-box repeat domain protein</fullName>
    </submittedName>
</protein>
<accession>W6K224</accession>
<organism evidence="1 2">
    <name type="scientific">Nostocoides australiense Ben110</name>
    <dbReference type="NCBI Taxonomy" id="1193182"/>
    <lineage>
        <taxon>Bacteria</taxon>
        <taxon>Bacillati</taxon>
        <taxon>Actinomycetota</taxon>
        <taxon>Actinomycetes</taxon>
        <taxon>Micrococcales</taxon>
        <taxon>Intrasporangiaceae</taxon>
        <taxon>Nostocoides</taxon>
    </lineage>
</organism>
<comment type="caution">
    <text evidence="1">The sequence shown here is derived from an EMBL/GenBank/DDBJ whole genome shotgun (WGS) entry which is preliminary data.</text>
</comment>
<dbReference type="Proteomes" id="UP000035763">
    <property type="component" value="Unassembled WGS sequence"/>
</dbReference>
<dbReference type="NCBIfam" id="NF045728">
    <property type="entry name" value="glycosyl_F510_1955"/>
    <property type="match status" value="1"/>
</dbReference>
<dbReference type="STRING" id="1193182.BN11_520021"/>
<dbReference type="InterPro" id="IPR054817">
    <property type="entry name" value="Glycosyl_F510_1955-like"/>
</dbReference>
<dbReference type="SUPFAM" id="SSF110296">
    <property type="entry name" value="Oligoxyloglucan reducing end-specific cellobiohydrolase"/>
    <property type="match status" value="1"/>
</dbReference>
<evidence type="ECO:0000313" key="1">
    <source>
        <dbReference type="EMBL" id="CCH75146.1"/>
    </source>
</evidence>
<evidence type="ECO:0000313" key="2">
    <source>
        <dbReference type="Proteomes" id="UP000035763"/>
    </source>
</evidence>
<dbReference type="AlphaFoldDB" id="W6K224"/>
<dbReference type="Gene3D" id="2.130.10.10">
    <property type="entry name" value="YVTN repeat-like/Quinoprotein amine dehydrogenase"/>
    <property type="match status" value="1"/>
</dbReference>
<dbReference type="PROSITE" id="PS51257">
    <property type="entry name" value="PROKAR_LIPOPROTEIN"/>
    <property type="match status" value="1"/>
</dbReference>